<sequence length="97" mass="11134">MDNKETKIEDRKSYLTLDSRKKMTIDGVEEIVSFNDEQILLNTVLGSMDIRGENLKMNKLDVQNGDVMISGKISYIVYTSDEKKSRKGKGILSRLFR</sequence>
<dbReference type="GO" id="GO:0030435">
    <property type="term" value="P:sporulation resulting in formation of a cellular spore"/>
    <property type="evidence" value="ECO:0007669"/>
    <property type="project" value="InterPro"/>
</dbReference>
<dbReference type="Gene3D" id="2.60.40.2000">
    <property type="match status" value="1"/>
</dbReference>
<dbReference type="InterPro" id="IPR038705">
    <property type="entry name" value="YabP_sf"/>
</dbReference>
<accession>A0A0C1R5Z8</accession>
<name>A0A0C1R5Z8_9CLOT</name>
<dbReference type="EMBL" id="AYSO01000018">
    <property type="protein sequence ID" value="KIE45911.1"/>
    <property type="molecule type" value="Genomic_DNA"/>
</dbReference>
<dbReference type="InterPro" id="IPR012504">
    <property type="entry name" value="Spore_YabP"/>
</dbReference>
<proteinExistence type="predicted"/>
<reference evidence="1 2" key="1">
    <citation type="journal article" date="2015" name="Infect. Genet. Evol.">
        <title>Genomic sequences of six botulinum neurotoxin-producing strains representing three clostridial species illustrate the mobility and diversity of botulinum neurotoxin genes.</title>
        <authorList>
            <person name="Smith T.J."/>
            <person name="Hill K.K."/>
            <person name="Xie G."/>
            <person name="Foley B.T."/>
            <person name="Williamson C.H."/>
            <person name="Foster J.T."/>
            <person name="Johnson S.L."/>
            <person name="Chertkov O."/>
            <person name="Teshima H."/>
            <person name="Gibbons H.S."/>
            <person name="Johnsky L.A."/>
            <person name="Karavis M.A."/>
            <person name="Smith L.A."/>
        </authorList>
    </citation>
    <scope>NUCLEOTIDE SEQUENCE [LARGE SCALE GENOMIC DNA]</scope>
    <source>
        <strain evidence="1 2">CDC 2741</strain>
    </source>
</reference>
<dbReference type="Pfam" id="PF07873">
    <property type="entry name" value="YabP"/>
    <property type="match status" value="1"/>
</dbReference>
<dbReference type="OrthoDB" id="9795125at2"/>
<organism evidence="1 2">
    <name type="scientific">Clostridium argentinense CDC 2741</name>
    <dbReference type="NCBI Taxonomy" id="1418104"/>
    <lineage>
        <taxon>Bacteria</taxon>
        <taxon>Bacillati</taxon>
        <taxon>Bacillota</taxon>
        <taxon>Clostridia</taxon>
        <taxon>Eubacteriales</taxon>
        <taxon>Clostridiaceae</taxon>
        <taxon>Clostridium</taxon>
    </lineage>
</organism>
<keyword evidence="2" id="KW-1185">Reference proteome</keyword>
<dbReference type="AlphaFoldDB" id="A0A0C1R5Z8"/>
<dbReference type="InterPro" id="IPR022476">
    <property type="entry name" value="Spore_YabP/YqfC"/>
</dbReference>
<dbReference type="RefSeq" id="WP_039634383.1">
    <property type="nucleotide sequence ID" value="NZ_AYSO01000018.1"/>
</dbReference>
<dbReference type="Proteomes" id="UP000031366">
    <property type="component" value="Unassembled WGS sequence"/>
</dbReference>
<evidence type="ECO:0000313" key="2">
    <source>
        <dbReference type="Proteomes" id="UP000031366"/>
    </source>
</evidence>
<gene>
    <name evidence="1" type="primary">yabP</name>
    <name evidence="1" type="ORF">U732_2177</name>
</gene>
<dbReference type="PIRSF" id="PIRSF011576">
    <property type="entry name" value="YabP"/>
    <property type="match status" value="1"/>
</dbReference>
<evidence type="ECO:0000313" key="1">
    <source>
        <dbReference type="EMBL" id="KIE45911.1"/>
    </source>
</evidence>
<protein>
    <submittedName>
        <fullName evidence="1">Sporulation protein YabP</fullName>
    </submittedName>
</protein>
<dbReference type="NCBIfam" id="TIGR02892">
    <property type="entry name" value="spore_yabP"/>
    <property type="match status" value="1"/>
</dbReference>
<dbReference type="STRING" id="29341.RSJ17_03185"/>
<comment type="caution">
    <text evidence="1">The sequence shown here is derived from an EMBL/GenBank/DDBJ whole genome shotgun (WGS) entry which is preliminary data.</text>
</comment>